<dbReference type="GO" id="GO:0008236">
    <property type="term" value="F:serine-type peptidase activity"/>
    <property type="evidence" value="ECO:0007669"/>
    <property type="project" value="InterPro"/>
</dbReference>
<dbReference type="SUPFAM" id="SSF53474">
    <property type="entry name" value="alpha/beta-Hydrolases"/>
    <property type="match status" value="1"/>
</dbReference>
<dbReference type="InterPro" id="IPR050585">
    <property type="entry name" value="Xaa-Pro_dipeptidyl-ppase/CocE"/>
</dbReference>
<protein>
    <submittedName>
        <fullName evidence="2">Peptidase</fullName>
    </submittedName>
</protein>
<accession>A0A117SXX4</accession>
<dbReference type="GO" id="GO:0006508">
    <property type="term" value="P:proteolysis"/>
    <property type="evidence" value="ECO:0007669"/>
    <property type="project" value="InterPro"/>
</dbReference>
<dbReference type="OrthoDB" id="108903at2"/>
<keyword evidence="3" id="KW-1185">Reference proteome</keyword>
<evidence type="ECO:0000313" key="3">
    <source>
        <dbReference type="Proteomes" id="UP000053557"/>
    </source>
</evidence>
<proteinExistence type="predicted"/>
<organism evidence="2 3">
    <name type="scientific">Ferroacidibacillus organovorans</name>
    <dbReference type="NCBI Taxonomy" id="1765683"/>
    <lineage>
        <taxon>Bacteria</taxon>
        <taxon>Bacillati</taxon>
        <taxon>Bacillota</taxon>
        <taxon>Bacilli</taxon>
        <taxon>Bacillales</taxon>
        <taxon>Alicyclobacillaceae</taxon>
        <taxon>Ferroacidibacillus</taxon>
    </lineage>
</organism>
<dbReference type="Proteomes" id="UP000053557">
    <property type="component" value="Unassembled WGS sequence"/>
</dbReference>
<dbReference type="Pfam" id="PF00326">
    <property type="entry name" value="Peptidase_S9"/>
    <property type="match status" value="1"/>
</dbReference>
<dbReference type="PANTHER" id="PTHR43056:SF5">
    <property type="entry name" value="PEPTIDASE S9 PROLYL OLIGOPEPTIDASE CATALYTIC DOMAIN-CONTAINING PROTEIN"/>
    <property type="match status" value="1"/>
</dbReference>
<dbReference type="PANTHER" id="PTHR43056">
    <property type="entry name" value="PEPTIDASE S9 PROLYL OLIGOPEPTIDASE"/>
    <property type="match status" value="1"/>
</dbReference>
<gene>
    <name evidence="2" type="ORF">ATW55_02450</name>
</gene>
<dbReference type="SUPFAM" id="SSF82171">
    <property type="entry name" value="DPP6 N-terminal domain-like"/>
    <property type="match status" value="1"/>
</dbReference>
<reference evidence="2 3" key="1">
    <citation type="submission" date="2015-12" db="EMBL/GenBank/DDBJ databases">
        <title>Draft genome sequence of Acidibacillus ferrooxidans ITV001, isolated from a chalcopyrite acid mine drainage site in Brazil.</title>
        <authorList>
            <person name="Dall'Agnol H."/>
            <person name="Nancucheo I."/>
            <person name="Johnson B."/>
            <person name="Oliveira R."/>
            <person name="Leite L."/>
            <person name="Pylro V."/>
            <person name="Nunes G.L."/>
            <person name="Tzotzos G."/>
            <person name="Fernandes G.R."/>
            <person name="Dutra J."/>
            <person name="Orellana S.C."/>
            <person name="Oliveira G."/>
        </authorList>
    </citation>
    <scope>NUCLEOTIDE SEQUENCE [LARGE SCALE GENOMIC DNA]</scope>
    <source>
        <strain evidence="3">ITV01</strain>
    </source>
</reference>
<evidence type="ECO:0000313" key="2">
    <source>
        <dbReference type="EMBL" id="KUO95960.1"/>
    </source>
</evidence>
<dbReference type="AlphaFoldDB" id="A0A117SXX4"/>
<dbReference type="Gene3D" id="3.40.50.1820">
    <property type="entry name" value="alpha/beta hydrolase"/>
    <property type="match status" value="1"/>
</dbReference>
<feature type="domain" description="Peptidase S9 prolyl oligopeptidase catalytic" evidence="1">
    <location>
        <begin position="420"/>
        <end position="627"/>
    </location>
</feature>
<dbReference type="InterPro" id="IPR011042">
    <property type="entry name" value="6-blade_b-propeller_TolB-like"/>
</dbReference>
<dbReference type="InterPro" id="IPR011659">
    <property type="entry name" value="WD40"/>
</dbReference>
<dbReference type="EMBL" id="LPVJ01000030">
    <property type="protein sequence ID" value="KUO95960.1"/>
    <property type="molecule type" value="Genomic_DNA"/>
</dbReference>
<name>A0A117SXX4_9BACL</name>
<dbReference type="InterPro" id="IPR029058">
    <property type="entry name" value="AB_hydrolase_fold"/>
</dbReference>
<dbReference type="RefSeq" id="WP_067715273.1">
    <property type="nucleotide sequence ID" value="NZ_LPVJ01000030.1"/>
</dbReference>
<dbReference type="Pfam" id="PF07676">
    <property type="entry name" value="PD40"/>
    <property type="match status" value="2"/>
</dbReference>
<sequence>MKKTVPYGSFPSPIHTSLFVKGARSYDQPVICGEEIYFLETRPEDEGRTVIVRVDHAGRCVDVTGDPFTVRTHAHEYGGGAYAVGRDGVYFSHGRDNRIYELRKGASPTPLTREFDVYFADLRVDDTRSRIIAVMEDHRGDGEAVSSLVSIPLCGDTRGLPETLVSGADFYSSPRISPDGKKLAYLSWNHPMMPWDETTLTCADFDEAGRIVASRVLAGGAGESIFQPEFSPDGALYFVSDRSNWWNLYRMEGDAVVALAPMEAEFGLPQWVFGMSTYGFLGRDTLLCTYSRANRSYLATLDLRTLILTTHDVPYDVISDVAASERHAVFLGGSTRQPTALVHFSLDTSSCTTLVAPPPLPFAKEHLSVPEAISYPTANGQLAHAFFYPPTNAEYEGPDAKRPPLLVISHGGPTSAATPKFKLAIQFFTNRGFAVLDVNYRGSTGYGRAYRDALLGVWGIADVEDCVYGARALVERGLVDGDRLIIRGGSAGGYTTLCTLTFHDVFRAGASFYGISDAEALAQETHKFESRYMDRLMGPYPEMKAVYEARSPIHFAERLSAPTIFFQGTADKVVPVNQAERMVDALKKNGIPVAYVLYEGEGHGFIRAENITHSLAAELYFYARIFNFPYREEDPNLSIFNLGD</sequence>
<dbReference type="Gene3D" id="2.120.10.30">
    <property type="entry name" value="TolB, C-terminal domain"/>
    <property type="match status" value="1"/>
</dbReference>
<dbReference type="InterPro" id="IPR001375">
    <property type="entry name" value="Peptidase_S9_cat"/>
</dbReference>
<evidence type="ECO:0000259" key="1">
    <source>
        <dbReference type="Pfam" id="PF00326"/>
    </source>
</evidence>
<comment type="caution">
    <text evidence="2">The sequence shown here is derived from an EMBL/GenBank/DDBJ whole genome shotgun (WGS) entry which is preliminary data.</text>
</comment>